<keyword evidence="1" id="KW-0378">Hydrolase</keyword>
<dbReference type="SUPFAM" id="SSF51338">
    <property type="entry name" value="Composite domain of metallo-dependent hydrolases"/>
    <property type="match status" value="1"/>
</dbReference>
<proteinExistence type="predicted"/>
<organism evidence="3 4">
    <name type="scientific">Seiridium unicorne</name>
    <dbReference type="NCBI Taxonomy" id="138068"/>
    <lineage>
        <taxon>Eukaryota</taxon>
        <taxon>Fungi</taxon>
        <taxon>Dikarya</taxon>
        <taxon>Ascomycota</taxon>
        <taxon>Pezizomycotina</taxon>
        <taxon>Sordariomycetes</taxon>
        <taxon>Xylariomycetidae</taxon>
        <taxon>Amphisphaeriales</taxon>
        <taxon>Sporocadaceae</taxon>
        <taxon>Seiridium</taxon>
    </lineage>
</organism>
<name>A0ABR2UQR9_9PEZI</name>
<dbReference type="SUPFAM" id="SSF56176">
    <property type="entry name" value="FAD-binding/transporter-associated domain-like"/>
    <property type="match status" value="1"/>
</dbReference>
<dbReference type="Pfam" id="PF01979">
    <property type="entry name" value="Amidohydro_1"/>
    <property type="match status" value="1"/>
</dbReference>
<dbReference type="Gene3D" id="3.20.20.140">
    <property type="entry name" value="Metal-dependent hydrolases"/>
    <property type="match status" value="1"/>
</dbReference>
<accession>A0ABR2UQR9</accession>
<dbReference type="Gene3D" id="2.30.40.10">
    <property type="entry name" value="Urease, subunit C, domain 1"/>
    <property type="match status" value="1"/>
</dbReference>
<dbReference type="Gene3D" id="3.40.462.20">
    <property type="match status" value="1"/>
</dbReference>
<sequence length="921" mass="100173">MEEYPKATLFKDVTIITIDPARRVILKGYVLTSGPRILHVSSNAPASLPIDTKTISLPGHIMIPGLINTHAHLAQSLLRGLAEDLPLHSWLCDRIWPLEAAYAGQGDSADGYIAARTTIAEMLLSGTTCFLEAMLTHRSGFANVARAVSEMGIRACLGKLVKFVETNPALDIADARDKDLSYMSIESLLSAHATFHGSSNDRIHVWAACGTPRGAPIESFAEVGRTCRAHEIGITMHCAEAPGDLPIFREVYAGRSPMQFCHEAELAGEKTVLAHMCHLDLEVDLPILHETKTTVAHNPTSNLKLASGIAQVPRMLEAGVNVALGTDGAPCNNSYDMLREMHLASILHKGTTRNAASVGAHEALEMSTIRGAKALGLDQEIGSIEVGKKADLVVLDVRGIWAAPWDPNLPGGMDPVGLVLMEVIAAGIAYVFNNASARRLLVKLGLASLITITPDFPAELGPRLSPGASIVLPGDAKFANITTRWREWHGPSIAAVVAVATEDDVQRTIRYANEYDMPFVARAGGHGATEALASATNAIQIDLRNLNQVKLSNDGQTATIGGGATVKAVVGELMQLGKQAVTGICECVGISAPILGGGHGWLQGQYGLLADQVISARLVLASGEAVTVSEDLNPDLFWAIRGAGHNFGLVTEWRYRVYDIRNSKWSYEIFIFSGDKLEALYELTNKMLHNQPPEVTHWGYIIKVAEIDPDHPIIWYAIVYDGPVSTARSYAKPFHDIGPLLVDAGEATVPELAALTFQDEDGAGCRKGLTSQRFPIGLESYNTTSIRKVYDEIDETLKAVPELAGSFFLLEGYSTQGVQAVDARTTAFPHRGDKILVTSYIQYEPNVTMDSIAEAFGQKLRRYLLEGSDNPSHLRAYVNYAHGDESLSEVYGWEDWRLEKLKKLKSQWDPHKRMRYYVPIV</sequence>
<comment type="caution">
    <text evidence="3">The sequence shown here is derived from an EMBL/GenBank/DDBJ whole genome shotgun (WGS) entry which is preliminary data.</text>
</comment>
<dbReference type="Gene3D" id="3.30.465.10">
    <property type="match status" value="1"/>
</dbReference>
<dbReference type="InterPro" id="IPR006680">
    <property type="entry name" value="Amidohydro-rel"/>
</dbReference>
<dbReference type="PANTHER" id="PTHR43794:SF11">
    <property type="entry name" value="AMIDOHYDROLASE-RELATED DOMAIN-CONTAINING PROTEIN"/>
    <property type="match status" value="1"/>
</dbReference>
<dbReference type="InterPro" id="IPR011059">
    <property type="entry name" value="Metal-dep_hydrolase_composite"/>
</dbReference>
<protein>
    <submittedName>
        <fullName evidence="3">FAD-binding PCMH-type domain-containing protein</fullName>
    </submittedName>
</protein>
<dbReference type="InterPro" id="IPR036318">
    <property type="entry name" value="FAD-bd_PCMH-like_sf"/>
</dbReference>
<dbReference type="InterPro" id="IPR016167">
    <property type="entry name" value="FAD-bd_PCMH_sub1"/>
</dbReference>
<dbReference type="InterPro" id="IPR032466">
    <property type="entry name" value="Metal_Hydrolase"/>
</dbReference>
<dbReference type="Gene3D" id="3.30.43.10">
    <property type="entry name" value="Uridine Diphospho-n-acetylenolpyruvylglucosamine Reductase, domain 2"/>
    <property type="match status" value="1"/>
</dbReference>
<evidence type="ECO:0000256" key="1">
    <source>
        <dbReference type="ARBA" id="ARBA00022801"/>
    </source>
</evidence>
<dbReference type="PROSITE" id="PS51387">
    <property type="entry name" value="FAD_PCMH"/>
    <property type="match status" value="1"/>
</dbReference>
<reference evidence="3 4" key="1">
    <citation type="journal article" date="2024" name="J. Plant Pathol.">
        <title>Sequence and assembly of the genome of Seiridium unicorne, isolate CBS 538.82, causal agent of cypress canker disease.</title>
        <authorList>
            <person name="Scali E."/>
            <person name="Rocca G.D."/>
            <person name="Danti R."/>
            <person name="Garbelotto M."/>
            <person name="Barberini S."/>
            <person name="Baroncelli R."/>
            <person name="Emiliani G."/>
        </authorList>
    </citation>
    <scope>NUCLEOTIDE SEQUENCE [LARGE SCALE GENOMIC DNA]</scope>
    <source>
        <strain evidence="3 4">BM-138-508</strain>
    </source>
</reference>
<dbReference type="EMBL" id="JARVKF010000402">
    <property type="protein sequence ID" value="KAK9417003.1"/>
    <property type="molecule type" value="Genomic_DNA"/>
</dbReference>
<evidence type="ECO:0000313" key="4">
    <source>
        <dbReference type="Proteomes" id="UP001408356"/>
    </source>
</evidence>
<dbReference type="InterPro" id="IPR050287">
    <property type="entry name" value="MTA/SAH_deaminase"/>
</dbReference>
<evidence type="ECO:0000313" key="3">
    <source>
        <dbReference type="EMBL" id="KAK9417003.1"/>
    </source>
</evidence>
<dbReference type="SUPFAM" id="SSF51556">
    <property type="entry name" value="Metallo-dependent hydrolases"/>
    <property type="match status" value="1"/>
</dbReference>
<dbReference type="Pfam" id="PF01565">
    <property type="entry name" value="FAD_binding_4"/>
    <property type="match status" value="1"/>
</dbReference>
<dbReference type="InterPro" id="IPR006094">
    <property type="entry name" value="Oxid_FAD_bind_N"/>
</dbReference>
<evidence type="ECO:0000259" key="2">
    <source>
        <dbReference type="PROSITE" id="PS51387"/>
    </source>
</evidence>
<dbReference type="Proteomes" id="UP001408356">
    <property type="component" value="Unassembled WGS sequence"/>
</dbReference>
<feature type="domain" description="FAD-binding PCMH-type" evidence="2">
    <location>
        <begin position="489"/>
        <end position="660"/>
    </location>
</feature>
<dbReference type="PANTHER" id="PTHR43794">
    <property type="entry name" value="AMINOHYDROLASE SSNA-RELATED"/>
    <property type="match status" value="1"/>
</dbReference>
<dbReference type="CDD" id="cd01298">
    <property type="entry name" value="ATZ_TRZ_like"/>
    <property type="match status" value="1"/>
</dbReference>
<dbReference type="InterPro" id="IPR016166">
    <property type="entry name" value="FAD-bd_PCMH"/>
</dbReference>
<gene>
    <name evidence="3" type="ORF">SUNI508_09242</name>
</gene>
<keyword evidence="4" id="KW-1185">Reference proteome</keyword>
<dbReference type="InterPro" id="IPR016169">
    <property type="entry name" value="FAD-bd_PCMH_sub2"/>
</dbReference>